<dbReference type="GO" id="GO:0045893">
    <property type="term" value="P:positive regulation of DNA-templated transcription"/>
    <property type="evidence" value="ECO:0007669"/>
    <property type="project" value="TreeGrafter"/>
</dbReference>
<dbReference type="PRINTS" id="PR00031">
    <property type="entry name" value="HTHREPRESSR"/>
</dbReference>
<evidence type="ECO:0000256" key="9">
    <source>
        <dbReference type="RuleBase" id="RU000682"/>
    </source>
</evidence>
<keyword evidence="4 8" id="KW-0371">Homeobox</keyword>
<keyword evidence="15" id="KW-1185">Reference proteome</keyword>
<evidence type="ECO:0000256" key="10">
    <source>
        <dbReference type="RuleBase" id="RU369038"/>
    </source>
</evidence>
<reference evidence="14" key="1">
    <citation type="submission" date="2021-01" db="UniProtKB">
        <authorList>
            <consortium name="EnsemblPlants"/>
        </authorList>
    </citation>
    <scope>IDENTIFICATION</scope>
</reference>
<comment type="function">
    <text evidence="10">Transcription factor.</text>
</comment>
<dbReference type="InterPro" id="IPR045224">
    <property type="entry name" value="HDZip_class_I_plant"/>
</dbReference>
<evidence type="ECO:0000313" key="15">
    <source>
        <dbReference type="Proteomes" id="UP000594263"/>
    </source>
</evidence>
<dbReference type="OMA" id="FYVHENI"/>
<comment type="similarity">
    <text evidence="7 10">Belongs to the HD-ZIP homeobox family. Class I subfamily.</text>
</comment>
<accession>A0A7N0UDA4</accession>
<keyword evidence="3 8" id="KW-0238">DNA-binding</keyword>
<feature type="coiled-coil region" evidence="11">
    <location>
        <begin position="122"/>
        <end position="177"/>
    </location>
</feature>
<dbReference type="PROSITE" id="PS00027">
    <property type="entry name" value="HOMEOBOX_1"/>
    <property type="match status" value="1"/>
</dbReference>
<name>A0A7N0UDA4_KALFE</name>
<keyword evidence="11" id="KW-0175">Coiled coil</keyword>
<dbReference type="PROSITE" id="PS50071">
    <property type="entry name" value="HOMEOBOX_2"/>
    <property type="match status" value="1"/>
</dbReference>
<evidence type="ECO:0000256" key="4">
    <source>
        <dbReference type="ARBA" id="ARBA00023155"/>
    </source>
</evidence>
<proteinExistence type="inferred from homology"/>
<dbReference type="PANTHER" id="PTHR24326">
    <property type="entry name" value="HOMEOBOX-LEUCINE ZIPPER PROTEIN"/>
    <property type="match status" value="1"/>
</dbReference>
<sequence>MMTSNMMMMMPMNDDHNFPVQGDDDQLMMFLSSQQQQCLFDPLLCPKTEDQPSKVKKQRKRKPKNRGGENGAGQGKRKLTDYQGAQLELYFESEPKLETERKEKIAAELGLEPRQVAVWFQNRRARWKCKKLEDEFANLRTSHHCALAQKAQLEAQVLELRGRLVEAESELQRLSARCESGISVENTSPPASSQSMEGVQLLDNGCVQVMDYYWMNNLYEMM</sequence>
<protein>
    <recommendedName>
        <fullName evidence="10">Homeobox-leucine zipper protein</fullName>
    </recommendedName>
    <alternativeName>
        <fullName evidence="10">HD-ZIP protein</fullName>
    </alternativeName>
    <alternativeName>
        <fullName evidence="10">Homeodomain transcription factor</fullName>
    </alternativeName>
</protein>
<evidence type="ECO:0000256" key="11">
    <source>
        <dbReference type="SAM" id="Coils"/>
    </source>
</evidence>
<dbReference type="Pfam" id="PF00046">
    <property type="entry name" value="Homeodomain"/>
    <property type="match status" value="1"/>
</dbReference>
<keyword evidence="6 8" id="KW-0539">Nucleus</keyword>
<dbReference type="Gene3D" id="1.10.10.60">
    <property type="entry name" value="Homeodomain-like"/>
    <property type="match status" value="1"/>
</dbReference>
<feature type="region of interest" description="Disordered" evidence="12">
    <location>
        <begin position="49"/>
        <end position="78"/>
    </location>
</feature>
<evidence type="ECO:0000256" key="2">
    <source>
        <dbReference type="ARBA" id="ARBA00023015"/>
    </source>
</evidence>
<keyword evidence="5 10" id="KW-0804">Transcription</keyword>
<evidence type="ECO:0000259" key="13">
    <source>
        <dbReference type="PROSITE" id="PS50071"/>
    </source>
</evidence>
<dbReference type="SMART" id="SM00389">
    <property type="entry name" value="HOX"/>
    <property type="match status" value="1"/>
</dbReference>
<dbReference type="PANTHER" id="PTHR24326:SF527">
    <property type="entry name" value="HOMEOBOX-LEUCINE ZIPPER PROTEIN ATHB-40"/>
    <property type="match status" value="1"/>
</dbReference>
<dbReference type="SUPFAM" id="SSF46689">
    <property type="entry name" value="Homeodomain-like"/>
    <property type="match status" value="1"/>
</dbReference>
<evidence type="ECO:0000256" key="8">
    <source>
        <dbReference type="PROSITE-ProRule" id="PRU00108"/>
    </source>
</evidence>
<evidence type="ECO:0000256" key="3">
    <source>
        <dbReference type="ARBA" id="ARBA00023125"/>
    </source>
</evidence>
<feature type="compositionally biased region" description="Basic residues" evidence="12">
    <location>
        <begin position="54"/>
        <end position="65"/>
    </location>
</feature>
<dbReference type="CDD" id="cd00086">
    <property type="entry name" value="homeodomain"/>
    <property type="match status" value="1"/>
</dbReference>
<dbReference type="GO" id="GO:0043565">
    <property type="term" value="F:sequence-specific DNA binding"/>
    <property type="evidence" value="ECO:0007669"/>
    <property type="project" value="TreeGrafter"/>
</dbReference>
<dbReference type="GO" id="GO:0000981">
    <property type="term" value="F:DNA-binding transcription factor activity, RNA polymerase II-specific"/>
    <property type="evidence" value="ECO:0007669"/>
    <property type="project" value="UniProtKB-UniRule"/>
</dbReference>
<dbReference type="GO" id="GO:0005634">
    <property type="term" value="C:nucleus"/>
    <property type="evidence" value="ECO:0007669"/>
    <property type="project" value="UniProtKB-SubCell"/>
</dbReference>
<dbReference type="EnsemblPlants" id="Kaladp0060s0100.1.v1.1">
    <property type="protein sequence ID" value="Kaladp0060s0100.1.v1.1"/>
    <property type="gene ID" value="Kaladp0060s0100.v1.1"/>
</dbReference>
<dbReference type="Proteomes" id="UP000594263">
    <property type="component" value="Unplaced"/>
</dbReference>
<evidence type="ECO:0000313" key="14">
    <source>
        <dbReference type="EnsemblPlants" id="Kaladp0060s0100.1.v1.1"/>
    </source>
</evidence>
<comment type="subcellular location">
    <subcellularLocation>
        <location evidence="1 8 9">Nucleus</location>
    </subcellularLocation>
</comment>
<dbReference type="InterPro" id="IPR000047">
    <property type="entry name" value="HTH_motif"/>
</dbReference>
<evidence type="ECO:0000256" key="12">
    <source>
        <dbReference type="SAM" id="MobiDB-lite"/>
    </source>
</evidence>
<organism evidence="14 15">
    <name type="scientific">Kalanchoe fedtschenkoi</name>
    <name type="common">Lavender scallops</name>
    <name type="synonym">South American air plant</name>
    <dbReference type="NCBI Taxonomy" id="63787"/>
    <lineage>
        <taxon>Eukaryota</taxon>
        <taxon>Viridiplantae</taxon>
        <taxon>Streptophyta</taxon>
        <taxon>Embryophyta</taxon>
        <taxon>Tracheophyta</taxon>
        <taxon>Spermatophyta</taxon>
        <taxon>Magnoliopsida</taxon>
        <taxon>eudicotyledons</taxon>
        <taxon>Gunneridae</taxon>
        <taxon>Pentapetalae</taxon>
        <taxon>Saxifragales</taxon>
        <taxon>Crassulaceae</taxon>
        <taxon>Kalanchoe</taxon>
    </lineage>
</organism>
<feature type="DNA-binding region" description="Homeobox" evidence="8">
    <location>
        <begin position="72"/>
        <end position="131"/>
    </location>
</feature>
<dbReference type="AlphaFoldDB" id="A0A7N0UDA4"/>
<feature type="domain" description="Homeobox" evidence="13">
    <location>
        <begin position="70"/>
        <end position="130"/>
    </location>
</feature>
<keyword evidence="2 10" id="KW-0805">Transcription regulation</keyword>
<dbReference type="Gramene" id="Kaladp0060s0100.1.v1.1">
    <property type="protein sequence ID" value="Kaladp0060s0100.1.v1.1"/>
    <property type="gene ID" value="Kaladp0060s0100.v1.1"/>
</dbReference>
<dbReference type="InterPro" id="IPR017970">
    <property type="entry name" value="Homeobox_CS"/>
</dbReference>
<evidence type="ECO:0000256" key="1">
    <source>
        <dbReference type="ARBA" id="ARBA00004123"/>
    </source>
</evidence>
<evidence type="ECO:0000256" key="7">
    <source>
        <dbReference type="ARBA" id="ARBA00025748"/>
    </source>
</evidence>
<evidence type="ECO:0000256" key="5">
    <source>
        <dbReference type="ARBA" id="ARBA00023163"/>
    </source>
</evidence>
<evidence type="ECO:0000256" key="6">
    <source>
        <dbReference type="ARBA" id="ARBA00023242"/>
    </source>
</evidence>
<dbReference type="InterPro" id="IPR009057">
    <property type="entry name" value="Homeodomain-like_sf"/>
</dbReference>
<dbReference type="InterPro" id="IPR001356">
    <property type="entry name" value="HD"/>
</dbReference>